<dbReference type="PANTHER" id="PTHR33908:SF11">
    <property type="entry name" value="MEMBRANE PROTEIN"/>
    <property type="match status" value="1"/>
</dbReference>
<evidence type="ECO:0000256" key="6">
    <source>
        <dbReference type="ARBA" id="ARBA00022989"/>
    </source>
</evidence>
<evidence type="ECO:0000313" key="10">
    <source>
        <dbReference type="Proteomes" id="UP001482231"/>
    </source>
</evidence>
<dbReference type="InterPro" id="IPR050297">
    <property type="entry name" value="LipidA_mod_glycosyltrf_83"/>
</dbReference>
<feature type="transmembrane region" description="Helical" evidence="8">
    <location>
        <begin position="329"/>
        <end position="348"/>
    </location>
</feature>
<feature type="transmembrane region" description="Helical" evidence="8">
    <location>
        <begin position="397"/>
        <end position="418"/>
    </location>
</feature>
<gene>
    <name evidence="9" type="ORF">V6E02_08365</name>
</gene>
<dbReference type="EMBL" id="JBAJEX010000006">
    <property type="protein sequence ID" value="MEO1767222.1"/>
    <property type="molecule type" value="Genomic_DNA"/>
</dbReference>
<feature type="transmembrane region" description="Helical" evidence="8">
    <location>
        <begin position="355"/>
        <end position="377"/>
    </location>
</feature>
<evidence type="ECO:0000256" key="1">
    <source>
        <dbReference type="ARBA" id="ARBA00004651"/>
    </source>
</evidence>
<keyword evidence="6 8" id="KW-1133">Transmembrane helix</keyword>
<keyword evidence="4" id="KW-0808">Transferase</keyword>
<dbReference type="RefSeq" id="WP_347308336.1">
    <property type="nucleotide sequence ID" value="NZ_JBAJEX010000006.1"/>
</dbReference>
<feature type="transmembrane region" description="Helical" evidence="8">
    <location>
        <begin position="270"/>
        <end position="293"/>
    </location>
</feature>
<proteinExistence type="predicted"/>
<protein>
    <recommendedName>
        <fullName evidence="11">Glycosyltransferase RgtA/B/C/D-like domain-containing protein</fullName>
    </recommendedName>
</protein>
<dbReference type="Proteomes" id="UP001482231">
    <property type="component" value="Unassembled WGS sequence"/>
</dbReference>
<evidence type="ECO:0008006" key="11">
    <source>
        <dbReference type="Google" id="ProtNLM"/>
    </source>
</evidence>
<feature type="transmembrane region" description="Helical" evidence="8">
    <location>
        <begin position="21"/>
        <end position="38"/>
    </location>
</feature>
<evidence type="ECO:0000256" key="3">
    <source>
        <dbReference type="ARBA" id="ARBA00022676"/>
    </source>
</evidence>
<evidence type="ECO:0000256" key="4">
    <source>
        <dbReference type="ARBA" id="ARBA00022679"/>
    </source>
</evidence>
<feature type="transmembrane region" description="Helical" evidence="8">
    <location>
        <begin position="79"/>
        <end position="97"/>
    </location>
</feature>
<evidence type="ECO:0000256" key="2">
    <source>
        <dbReference type="ARBA" id="ARBA00022475"/>
    </source>
</evidence>
<feature type="transmembrane region" description="Helical" evidence="8">
    <location>
        <begin position="430"/>
        <end position="452"/>
    </location>
</feature>
<feature type="transmembrane region" description="Helical" evidence="8">
    <location>
        <begin position="128"/>
        <end position="146"/>
    </location>
</feature>
<evidence type="ECO:0000256" key="5">
    <source>
        <dbReference type="ARBA" id="ARBA00022692"/>
    </source>
</evidence>
<keyword evidence="3" id="KW-0328">Glycosyltransferase</keyword>
<feature type="transmembrane region" description="Helical" evidence="8">
    <location>
        <begin position="221"/>
        <end position="240"/>
    </location>
</feature>
<reference evidence="9 10" key="1">
    <citation type="submission" date="2024-02" db="EMBL/GenBank/DDBJ databases">
        <title>New thermophilic sulfur-oxidizing bacteria from a hot springs of the Uzon caldera (Kamchatka, Russia).</title>
        <authorList>
            <person name="Dukat A.M."/>
            <person name="Elcheninov A.G."/>
            <person name="Frolov E.N."/>
        </authorList>
    </citation>
    <scope>NUCLEOTIDE SEQUENCE [LARGE SCALE GENOMIC DNA]</scope>
    <source>
        <strain evidence="9 10">AK1</strain>
    </source>
</reference>
<keyword evidence="10" id="KW-1185">Reference proteome</keyword>
<feature type="transmembrane region" description="Helical" evidence="8">
    <location>
        <begin position="184"/>
        <end position="209"/>
    </location>
</feature>
<keyword evidence="7 8" id="KW-0472">Membrane</keyword>
<evidence type="ECO:0000256" key="7">
    <source>
        <dbReference type="ARBA" id="ARBA00023136"/>
    </source>
</evidence>
<comment type="caution">
    <text evidence="9">The sequence shown here is derived from an EMBL/GenBank/DDBJ whole genome shotgun (WGS) entry which is preliminary data.</text>
</comment>
<keyword evidence="2" id="KW-1003">Cell membrane</keyword>
<name>A0ABV0EEZ0_9BURK</name>
<sequence>MRQTGTPVSATGRAEQSEASKLILLLLLTCAWLLPGLVGHDPWKPRDAVTFGVVHHMLISGDWLVPAIAGETTFEHGPFYYWVAALLARLLAGWLPLHDAARLASGLFVAASFLALGYAGRLLMGPGLGRPTVVVLLGCVGLITNGHEMQPDTAVLAGYALALAGFALLAQGRLSGGVLLGQGLGMAFLASGPTPVVVLGLTALLLPFFPQWRSRTYGRGLVLAGFASLPWLAIWPALIARRAPEWLHRFWQESGRGLIEFSFGHFPGQLAYYAELLTWFAWPALPLAVWTLLGYRRKLLVEPRYQLPLVFFGVVLGVLSGMPQRSDTLALPLLLPLALLAAAGIDTLRRGAANALGWFGIMGFGAAALFLWVAWLALMTGVPARFASHLLELVPGYVPRFSWTPFLVALLLTFFWLLPLRRSFRSGRRAAVNWAAGITLFWGLLATLWLPWLDHGRSYARPFLDLKAHLPAHYTCIAGAGLSDAHRALLYYYAGLRVRRVEDFEGMECDLFLLQWNPRTPETRPGPGWVRLWEGGRPGEKRERFRLLRFEGGINERS</sequence>
<organism evidence="9 10">
    <name type="scientific">Thiobacter aerophilum</name>
    <dbReference type="NCBI Taxonomy" id="3121275"/>
    <lineage>
        <taxon>Bacteria</taxon>
        <taxon>Pseudomonadati</taxon>
        <taxon>Pseudomonadota</taxon>
        <taxon>Betaproteobacteria</taxon>
        <taxon>Burkholderiales</taxon>
        <taxon>Thiobacteraceae</taxon>
        <taxon>Thiobacter</taxon>
    </lineage>
</organism>
<dbReference type="PANTHER" id="PTHR33908">
    <property type="entry name" value="MANNOSYLTRANSFERASE YKCB-RELATED"/>
    <property type="match status" value="1"/>
</dbReference>
<evidence type="ECO:0000256" key="8">
    <source>
        <dbReference type="SAM" id="Phobius"/>
    </source>
</evidence>
<keyword evidence="5 8" id="KW-0812">Transmembrane</keyword>
<feature type="transmembrane region" description="Helical" evidence="8">
    <location>
        <begin position="153"/>
        <end position="172"/>
    </location>
</feature>
<feature type="transmembrane region" description="Helical" evidence="8">
    <location>
        <begin position="305"/>
        <end position="323"/>
    </location>
</feature>
<comment type="subcellular location">
    <subcellularLocation>
        <location evidence="1">Cell membrane</location>
        <topology evidence="1">Multi-pass membrane protein</topology>
    </subcellularLocation>
</comment>
<accession>A0ABV0EEZ0</accession>
<evidence type="ECO:0000313" key="9">
    <source>
        <dbReference type="EMBL" id="MEO1767222.1"/>
    </source>
</evidence>
<feature type="transmembrane region" description="Helical" evidence="8">
    <location>
        <begin position="104"/>
        <end position="122"/>
    </location>
</feature>